<dbReference type="InterPro" id="IPR036271">
    <property type="entry name" value="Tet_transcr_reg_TetR-rel_C_sf"/>
</dbReference>
<dbReference type="Proteomes" id="UP000637578">
    <property type="component" value="Unassembled WGS sequence"/>
</dbReference>
<comment type="caution">
    <text evidence="7">The sequence shown here is derived from an EMBL/GenBank/DDBJ whole genome shotgun (WGS) entry which is preliminary data.</text>
</comment>
<evidence type="ECO:0000313" key="7">
    <source>
        <dbReference type="EMBL" id="GGM52470.1"/>
    </source>
</evidence>
<feature type="domain" description="HTH tetR-type" evidence="6">
    <location>
        <begin position="8"/>
        <end position="68"/>
    </location>
</feature>
<keyword evidence="1" id="KW-0678">Repressor</keyword>
<keyword evidence="8" id="KW-1185">Reference proteome</keyword>
<gene>
    <name evidence="7" type="ORF">GCM10012275_24280</name>
</gene>
<evidence type="ECO:0000256" key="1">
    <source>
        <dbReference type="ARBA" id="ARBA00022491"/>
    </source>
</evidence>
<dbReference type="PANTHER" id="PTHR30055">
    <property type="entry name" value="HTH-TYPE TRANSCRIPTIONAL REGULATOR RUTR"/>
    <property type="match status" value="1"/>
</dbReference>
<organism evidence="7 8">
    <name type="scientific">Longimycelium tulufanense</name>
    <dbReference type="NCBI Taxonomy" id="907463"/>
    <lineage>
        <taxon>Bacteria</taxon>
        <taxon>Bacillati</taxon>
        <taxon>Actinomycetota</taxon>
        <taxon>Actinomycetes</taxon>
        <taxon>Pseudonocardiales</taxon>
        <taxon>Pseudonocardiaceae</taxon>
        <taxon>Longimycelium</taxon>
    </lineage>
</organism>
<evidence type="ECO:0000256" key="2">
    <source>
        <dbReference type="ARBA" id="ARBA00023015"/>
    </source>
</evidence>
<keyword evidence="2" id="KW-0805">Transcription regulation</keyword>
<dbReference type="SUPFAM" id="SSF48498">
    <property type="entry name" value="Tetracyclin repressor-like, C-terminal domain"/>
    <property type="match status" value="1"/>
</dbReference>
<reference evidence="7" key="1">
    <citation type="journal article" date="2014" name="Int. J. Syst. Evol. Microbiol.">
        <title>Complete genome sequence of Corynebacterium casei LMG S-19264T (=DSM 44701T), isolated from a smear-ripened cheese.</title>
        <authorList>
            <consortium name="US DOE Joint Genome Institute (JGI-PGF)"/>
            <person name="Walter F."/>
            <person name="Albersmeier A."/>
            <person name="Kalinowski J."/>
            <person name="Ruckert C."/>
        </authorList>
    </citation>
    <scope>NUCLEOTIDE SEQUENCE</scope>
    <source>
        <strain evidence="7">CGMCC 4.5737</strain>
    </source>
</reference>
<name>A0A8J3FWE1_9PSEU</name>
<dbReference type="InterPro" id="IPR039538">
    <property type="entry name" value="BetI_C"/>
</dbReference>
<protein>
    <recommendedName>
        <fullName evidence="6">HTH tetR-type domain-containing protein</fullName>
    </recommendedName>
</protein>
<evidence type="ECO:0000256" key="4">
    <source>
        <dbReference type="ARBA" id="ARBA00023163"/>
    </source>
</evidence>
<feature type="DNA-binding region" description="H-T-H motif" evidence="5">
    <location>
        <begin position="31"/>
        <end position="50"/>
    </location>
</feature>
<dbReference type="Gene3D" id="1.10.357.10">
    <property type="entry name" value="Tetracycline Repressor, domain 2"/>
    <property type="match status" value="1"/>
</dbReference>
<dbReference type="Pfam" id="PF00440">
    <property type="entry name" value="TetR_N"/>
    <property type="match status" value="1"/>
</dbReference>
<accession>A0A8J3FWE1</accession>
<proteinExistence type="predicted"/>
<dbReference type="PROSITE" id="PS50977">
    <property type="entry name" value="HTH_TETR_2"/>
    <property type="match status" value="1"/>
</dbReference>
<dbReference type="Pfam" id="PF13977">
    <property type="entry name" value="TetR_C_6"/>
    <property type="match status" value="1"/>
</dbReference>
<dbReference type="GO" id="GO:0003700">
    <property type="term" value="F:DNA-binding transcription factor activity"/>
    <property type="evidence" value="ECO:0007669"/>
    <property type="project" value="TreeGrafter"/>
</dbReference>
<dbReference type="AlphaFoldDB" id="A0A8J3FWE1"/>
<dbReference type="InterPro" id="IPR001647">
    <property type="entry name" value="HTH_TetR"/>
</dbReference>
<evidence type="ECO:0000256" key="3">
    <source>
        <dbReference type="ARBA" id="ARBA00023125"/>
    </source>
</evidence>
<dbReference type="EMBL" id="BMMK01000009">
    <property type="protein sequence ID" value="GGM52470.1"/>
    <property type="molecule type" value="Genomic_DNA"/>
</dbReference>
<sequence>MPRTVDHAERRAQIIAALLRVAGRAGLHTVTMRSVAAEAGVSLRLVQYYFQSKAQLMHAALEHLERQSHERWETRQAQLPGPLSARDFLEAFLTEALPIDPESRTFHLVWTSYAVLAMTDPELAEQPFVAGPNRLERQLADVLRQAQADGEMAPGLDADAEAARLLTLNHGLGTSVLVGQRAPEAAMAVLRYHLDSLFGTREPISHPG</sequence>
<dbReference type="GO" id="GO:0000976">
    <property type="term" value="F:transcription cis-regulatory region binding"/>
    <property type="evidence" value="ECO:0007669"/>
    <property type="project" value="TreeGrafter"/>
</dbReference>
<reference evidence="7" key="2">
    <citation type="submission" date="2020-09" db="EMBL/GenBank/DDBJ databases">
        <authorList>
            <person name="Sun Q."/>
            <person name="Zhou Y."/>
        </authorList>
    </citation>
    <scope>NUCLEOTIDE SEQUENCE</scope>
    <source>
        <strain evidence="7">CGMCC 4.5737</strain>
    </source>
</reference>
<dbReference type="InterPro" id="IPR009057">
    <property type="entry name" value="Homeodomain-like_sf"/>
</dbReference>
<dbReference type="InterPro" id="IPR050109">
    <property type="entry name" value="HTH-type_TetR-like_transc_reg"/>
</dbReference>
<dbReference type="SUPFAM" id="SSF46689">
    <property type="entry name" value="Homeodomain-like"/>
    <property type="match status" value="1"/>
</dbReference>
<keyword evidence="4" id="KW-0804">Transcription</keyword>
<dbReference type="PANTHER" id="PTHR30055:SF234">
    <property type="entry name" value="HTH-TYPE TRANSCRIPTIONAL REGULATOR BETI"/>
    <property type="match status" value="1"/>
</dbReference>
<evidence type="ECO:0000259" key="6">
    <source>
        <dbReference type="PROSITE" id="PS50977"/>
    </source>
</evidence>
<dbReference type="RefSeq" id="WP_189057003.1">
    <property type="nucleotide sequence ID" value="NZ_BMMK01000009.1"/>
</dbReference>
<evidence type="ECO:0000256" key="5">
    <source>
        <dbReference type="PROSITE-ProRule" id="PRU00335"/>
    </source>
</evidence>
<evidence type="ECO:0000313" key="8">
    <source>
        <dbReference type="Proteomes" id="UP000637578"/>
    </source>
</evidence>
<keyword evidence="3 5" id="KW-0238">DNA-binding</keyword>